<proteinExistence type="predicted"/>
<reference evidence="1 2" key="1">
    <citation type="submission" date="2020-08" db="EMBL/GenBank/DDBJ databases">
        <title>Fungal Genomes of the International Space Station.</title>
        <authorList>
            <person name="Seuylemezian A."/>
            <person name="Singh N.K."/>
            <person name="Wood J."/>
            <person name="Venkateswaran K."/>
        </authorList>
    </citation>
    <scope>NUCLEOTIDE SEQUENCE [LARGE SCALE GENOMIC DNA]</scope>
    <source>
        <strain evidence="1 2">S/N-304-OC-R4</strain>
    </source>
</reference>
<protein>
    <recommendedName>
        <fullName evidence="3">ParB/Sulfiredoxin domain-containing protein</fullName>
    </recommendedName>
</protein>
<comment type="caution">
    <text evidence="1">The sequence shown here is derived from an EMBL/GenBank/DDBJ whole genome shotgun (WGS) entry which is preliminary data.</text>
</comment>
<evidence type="ECO:0008006" key="3">
    <source>
        <dbReference type="Google" id="ProtNLM"/>
    </source>
</evidence>
<gene>
    <name evidence="1" type="ORF">H7T88_04255</name>
</gene>
<name>A0ABS7KE65_9BACL</name>
<dbReference type="EMBL" id="JACLIC010000007">
    <property type="protein sequence ID" value="MBY0202448.1"/>
    <property type="molecule type" value="Genomic_DNA"/>
</dbReference>
<keyword evidence="2" id="KW-1185">Reference proteome</keyword>
<organism evidence="1 2">
    <name type="scientific">Paenibacillus cucumis</name>
    <name type="common">ex Kampfer et al. 2016</name>
    <dbReference type="NCBI Taxonomy" id="1776858"/>
    <lineage>
        <taxon>Bacteria</taxon>
        <taxon>Bacillati</taxon>
        <taxon>Bacillota</taxon>
        <taxon>Bacilli</taxon>
        <taxon>Bacillales</taxon>
        <taxon>Paenibacillaceae</taxon>
        <taxon>Paenibacillus</taxon>
    </lineage>
</organism>
<dbReference type="RefSeq" id="WP_221787180.1">
    <property type="nucleotide sequence ID" value="NZ_JACLIC010000007.1"/>
</dbReference>
<evidence type="ECO:0000313" key="2">
    <source>
        <dbReference type="Proteomes" id="UP000706031"/>
    </source>
</evidence>
<evidence type="ECO:0000313" key="1">
    <source>
        <dbReference type="EMBL" id="MBY0202448.1"/>
    </source>
</evidence>
<accession>A0ABS7KE65</accession>
<sequence length="247" mass="29646">MKELSHTLKQELESMGVHLFEIDESNLSKTKQFRCNYYIYDSDKQHTNHVVYIKEIVGTLHPSYEGLSFLDIFTKLKRRERIVSNYLGNSSYYTEQLTRDISSDENDRPCFIKLNNEYYVDTGNHRITICKLKKFDYIVANVTEYFSNPDKQKLWDGYIRRGFKLDYDSTNDRLTVFFDDDYLYFDDRTVSELTEFLILYDKISIHKLGFIKNRKLRSQSMKYNYSNASFQFNRVFNKLLQFKKNSC</sequence>
<dbReference type="Proteomes" id="UP000706031">
    <property type="component" value="Unassembled WGS sequence"/>
</dbReference>